<dbReference type="PATRIC" id="fig|883081.3.peg.269"/>
<comment type="similarity">
    <text evidence="3">Belongs to the ScpA family.</text>
</comment>
<dbReference type="GO" id="GO:0006260">
    <property type="term" value="P:DNA replication"/>
    <property type="evidence" value="ECO:0007669"/>
    <property type="project" value="UniProtKB-UniRule"/>
</dbReference>
<dbReference type="Gene3D" id="6.10.250.2410">
    <property type="match status" value="1"/>
</dbReference>
<dbReference type="InterPro" id="IPR023093">
    <property type="entry name" value="ScpA-like_C"/>
</dbReference>
<dbReference type="HOGENOM" id="CLU_038686_3_1_9"/>
<dbReference type="GO" id="GO:0005737">
    <property type="term" value="C:cytoplasm"/>
    <property type="evidence" value="ECO:0007669"/>
    <property type="project" value="UniProtKB-SubCell"/>
</dbReference>
<keyword evidence="3" id="KW-0131">Cell cycle</keyword>
<dbReference type="OrthoDB" id="9811016at2"/>
<dbReference type="RefSeq" id="WP_003776567.1">
    <property type="nucleotide sequence ID" value="NZ_JH992957.1"/>
</dbReference>
<dbReference type="PANTHER" id="PTHR33969:SF2">
    <property type="entry name" value="SEGREGATION AND CONDENSATION PROTEIN A"/>
    <property type="match status" value="1"/>
</dbReference>
<comment type="caution">
    <text evidence="4">The sequence shown here is derived from an EMBL/GenBank/DDBJ whole genome shotgun (WGS) entry which is preliminary data.</text>
</comment>
<accession>K9EYE2</accession>
<evidence type="ECO:0000256" key="2">
    <source>
        <dbReference type="ARBA" id="ARBA00044777"/>
    </source>
</evidence>
<protein>
    <recommendedName>
        <fullName evidence="2 3">Segregation and condensation protein A</fullName>
    </recommendedName>
</protein>
<proteinExistence type="inferred from homology"/>
<dbReference type="EMBL" id="AGXA01000004">
    <property type="protein sequence ID" value="EKU94235.1"/>
    <property type="molecule type" value="Genomic_DNA"/>
</dbReference>
<dbReference type="Gene3D" id="1.10.10.580">
    <property type="entry name" value="Structural maintenance of chromosome 1. Chain E"/>
    <property type="match status" value="1"/>
</dbReference>
<gene>
    <name evidence="3" type="primary">scpA</name>
    <name evidence="4" type="ORF">HMPREF9698_00267</name>
</gene>
<sequence>MKGSQFPQAEDNQASQPKQNWQVNLAVFEGPLDLLLHLIQDLEIDIYDIPIAQITQQYLSYIHSSNVMVLDQGGDYLVMAATLMAIKSQMLLPRNDQVQANSAEEDDQGQDPRNYLMALLIQYRRFTEISKYLSGREDQRLTYISKPKEDLSDLESDPTLKPGQVSVSDLQAAFNRVLNDYALRQPQASQVKASRVSVSDKMEEMVADLRDHPGPVSFNRLFDHQSRYELVTAFLALLELTKLNRVKLSQDHLDDEIIINWNGED</sequence>
<evidence type="ECO:0000313" key="4">
    <source>
        <dbReference type="EMBL" id="EKU94235.1"/>
    </source>
</evidence>
<dbReference type="InterPro" id="IPR003768">
    <property type="entry name" value="ScpA"/>
</dbReference>
<dbReference type="eggNOG" id="COG1354">
    <property type="taxonomic scope" value="Bacteria"/>
</dbReference>
<organism evidence="4 5">
    <name type="scientific">Alloiococcus otitis ATCC 51267</name>
    <dbReference type="NCBI Taxonomy" id="883081"/>
    <lineage>
        <taxon>Bacteria</taxon>
        <taxon>Bacillati</taxon>
        <taxon>Bacillota</taxon>
        <taxon>Bacilli</taxon>
        <taxon>Lactobacillales</taxon>
        <taxon>Carnobacteriaceae</taxon>
        <taxon>Alloiococcus</taxon>
    </lineage>
</organism>
<dbReference type="GO" id="GO:0051301">
    <property type="term" value="P:cell division"/>
    <property type="evidence" value="ECO:0007669"/>
    <property type="project" value="UniProtKB-KW"/>
</dbReference>
<reference evidence="4 5" key="1">
    <citation type="submission" date="2012-09" db="EMBL/GenBank/DDBJ databases">
        <title>The Genome Sequence of Alloiococcus otitis ATCC 51267.</title>
        <authorList>
            <consortium name="The Broad Institute Genome Sequencing Platform"/>
            <person name="Earl A."/>
            <person name="Ward D."/>
            <person name="Feldgarden M."/>
            <person name="Gevers D."/>
            <person name="Huys G."/>
            <person name="Walker B."/>
            <person name="Young S.K."/>
            <person name="Zeng Q."/>
            <person name="Gargeya S."/>
            <person name="Fitzgerald M."/>
            <person name="Haas B."/>
            <person name="Abouelleil A."/>
            <person name="Alvarado L."/>
            <person name="Arachchi H.M."/>
            <person name="Berlin A.M."/>
            <person name="Chapman S.B."/>
            <person name="Goldberg J."/>
            <person name="Griggs A."/>
            <person name="Gujja S."/>
            <person name="Hansen M."/>
            <person name="Howarth C."/>
            <person name="Imamovic A."/>
            <person name="Larimer J."/>
            <person name="McCowen C."/>
            <person name="Montmayeur A."/>
            <person name="Murphy C."/>
            <person name="Neiman D."/>
            <person name="Pearson M."/>
            <person name="Priest M."/>
            <person name="Roberts A."/>
            <person name="Saif S."/>
            <person name="Shea T."/>
            <person name="Sisk P."/>
            <person name="Sykes S."/>
            <person name="Wortman J."/>
            <person name="Nusbaum C."/>
            <person name="Birren B."/>
        </authorList>
    </citation>
    <scope>NUCLEOTIDE SEQUENCE [LARGE SCALE GENOMIC DNA]</scope>
    <source>
        <strain evidence="4 5">ATCC 51267</strain>
    </source>
</reference>
<dbReference type="AlphaFoldDB" id="K9EYE2"/>
<keyword evidence="3" id="KW-0132">Cell division</keyword>
<dbReference type="PANTHER" id="PTHR33969">
    <property type="entry name" value="SEGREGATION AND CONDENSATION PROTEIN A"/>
    <property type="match status" value="1"/>
</dbReference>
<keyword evidence="5" id="KW-1185">Reference proteome</keyword>
<dbReference type="HAMAP" id="MF_01805">
    <property type="entry name" value="ScpA"/>
    <property type="match status" value="1"/>
</dbReference>
<evidence type="ECO:0000313" key="5">
    <source>
        <dbReference type="Proteomes" id="UP000009875"/>
    </source>
</evidence>
<comment type="subcellular location">
    <subcellularLocation>
        <location evidence="3">Cytoplasm</location>
    </subcellularLocation>
    <text evidence="3">Associated with two foci at the outer edges of the nucleoid region in young cells, and at four foci within both cell halves in older cells.</text>
</comment>
<keyword evidence="1 3" id="KW-0159">Chromosome partition</keyword>
<dbReference type="STRING" id="883081.HMPREF9698_00267"/>
<name>K9EYE2_9LACT</name>
<dbReference type="Proteomes" id="UP000009875">
    <property type="component" value="Unassembled WGS sequence"/>
</dbReference>
<dbReference type="Pfam" id="PF02616">
    <property type="entry name" value="SMC_ScpA"/>
    <property type="match status" value="1"/>
</dbReference>
<evidence type="ECO:0000256" key="1">
    <source>
        <dbReference type="ARBA" id="ARBA00022829"/>
    </source>
</evidence>
<keyword evidence="3" id="KW-0963">Cytoplasm</keyword>
<comment type="subunit">
    <text evidence="3">Component of a cohesin-like complex composed of ScpA, ScpB and the Smc homodimer, in which ScpA and ScpB bind to the head domain of Smc. The presence of the three proteins is required for the association of the complex with DNA.</text>
</comment>
<dbReference type="GO" id="GO:0007059">
    <property type="term" value="P:chromosome segregation"/>
    <property type="evidence" value="ECO:0007669"/>
    <property type="project" value="UniProtKB-UniRule"/>
</dbReference>
<evidence type="ECO:0000256" key="3">
    <source>
        <dbReference type="HAMAP-Rule" id="MF_01805"/>
    </source>
</evidence>
<comment type="function">
    <text evidence="3">Participates in chromosomal partition during cell division. May act via the formation of a condensin-like complex containing Smc and ScpB that pull DNA away from mid-cell into both cell halves.</text>
</comment>